<evidence type="ECO:0000313" key="4">
    <source>
        <dbReference type="Proteomes" id="UP001168821"/>
    </source>
</evidence>
<dbReference type="EMBL" id="JALNTZ010000001">
    <property type="protein sequence ID" value="KAJ3665184.1"/>
    <property type="molecule type" value="Genomic_DNA"/>
</dbReference>
<protein>
    <submittedName>
        <fullName evidence="3">Uncharacterized protein</fullName>
    </submittedName>
</protein>
<feature type="compositionally biased region" description="Basic and acidic residues" evidence="1">
    <location>
        <begin position="119"/>
        <end position="130"/>
    </location>
</feature>
<reference evidence="3" key="1">
    <citation type="journal article" date="2023" name="G3 (Bethesda)">
        <title>Whole genome assemblies of Zophobas morio and Tenebrio molitor.</title>
        <authorList>
            <person name="Kaur S."/>
            <person name="Stinson S.A."/>
            <person name="diCenzo G.C."/>
        </authorList>
    </citation>
    <scope>NUCLEOTIDE SEQUENCE</scope>
    <source>
        <strain evidence="3">QUZm001</strain>
    </source>
</reference>
<evidence type="ECO:0000313" key="3">
    <source>
        <dbReference type="EMBL" id="KAJ3665184.1"/>
    </source>
</evidence>
<name>A0AA38MRN0_9CUCU</name>
<evidence type="ECO:0000313" key="2">
    <source>
        <dbReference type="EMBL" id="KAJ3657343.1"/>
    </source>
</evidence>
<proteinExistence type="predicted"/>
<sequence length="141" mass="15702">MLILRHAFRTDGIRTPSRMVPFRILPIQSRLRESHSTALPTYHLAPPSSKINVNQAQHGVVVVFARSSGQPSKMSLQVQPTGGALWRRFRQCAFAITRDGALLGGVRLVRPRGGCVDLSRRRDDPKREVSLRSAGPTPQRD</sequence>
<comment type="caution">
    <text evidence="3">The sequence shown here is derived from an EMBL/GenBank/DDBJ whole genome shotgun (WGS) entry which is preliminary data.</text>
</comment>
<dbReference type="AlphaFoldDB" id="A0AA38MRN0"/>
<dbReference type="Proteomes" id="UP001168821">
    <property type="component" value="Unassembled WGS sequence"/>
</dbReference>
<accession>A0AA38MRN0</accession>
<organism evidence="3 4">
    <name type="scientific">Zophobas morio</name>
    <dbReference type="NCBI Taxonomy" id="2755281"/>
    <lineage>
        <taxon>Eukaryota</taxon>
        <taxon>Metazoa</taxon>
        <taxon>Ecdysozoa</taxon>
        <taxon>Arthropoda</taxon>
        <taxon>Hexapoda</taxon>
        <taxon>Insecta</taxon>
        <taxon>Pterygota</taxon>
        <taxon>Neoptera</taxon>
        <taxon>Endopterygota</taxon>
        <taxon>Coleoptera</taxon>
        <taxon>Polyphaga</taxon>
        <taxon>Cucujiformia</taxon>
        <taxon>Tenebrionidae</taxon>
        <taxon>Zophobas</taxon>
    </lineage>
</organism>
<evidence type="ECO:0000256" key="1">
    <source>
        <dbReference type="SAM" id="MobiDB-lite"/>
    </source>
</evidence>
<feature type="region of interest" description="Disordered" evidence="1">
    <location>
        <begin position="119"/>
        <end position="141"/>
    </location>
</feature>
<keyword evidence="4" id="KW-1185">Reference proteome</keyword>
<dbReference type="EMBL" id="JALNTZ010000003">
    <property type="protein sequence ID" value="KAJ3657343.1"/>
    <property type="molecule type" value="Genomic_DNA"/>
</dbReference>
<gene>
    <name evidence="3" type="ORF">Zmor_000692</name>
    <name evidence="2" type="ORF">Zmor_009153</name>
</gene>